<evidence type="ECO:0000256" key="2">
    <source>
        <dbReference type="SAM" id="MobiDB-lite"/>
    </source>
</evidence>
<dbReference type="OrthoDB" id="7909028at2"/>
<dbReference type="AlphaFoldDB" id="A0A4R2GGV1"/>
<dbReference type="Proteomes" id="UP000294881">
    <property type="component" value="Unassembled WGS sequence"/>
</dbReference>
<keyword evidence="4" id="KW-1185">Reference proteome</keyword>
<feature type="coiled-coil region" evidence="1">
    <location>
        <begin position="83"/>
        <end position="117"/>
    </location>
</feature>
<comment type="caution">
    <text evidence="3">The sequence shown here is derived from an EMBL/GenBank/DDBJ whole genome shotgun (WGS) entry which is preliminary data.</text>
</comment>
<evidence type="ECO:0000256" key="1">
    <source>
        <dbReference type="SAM" id="Coils"/>
    </source>
</evidence>
<keyword evidence="1" id="KW-0175">Coiled coil</keyword>
<evidence type="ECO:0000313" key="4">
    <source>
        <dbReference type="Proteomes" id="UP000294881"/>
    </source>
</evidence>
<organism evidence="3 4">
    <name type="scientific">Camelimonas lactis</name>
    <dbReference type="NCBI Taxonomy" id="659006"/>
    <lineage>
        <taxon>Bacteria</taxon>
        <taxon>Pseudomonadati</taxon>
        <taxon>Pseudomonadota</taxon>
        <taxon>Alphaproteobacteria</taxon>
        <taxon>Hyphomicrobiales</taxon>
        <taxon>Chelatococcaceae</taxon>
        <taxon>Camelimonas</taxon>
    </lineage>
</organism>
<dbReference type="EMBL" id="SLWL01000030">
    <property type="protein sequence ID" value="TCO07592.1"/>
    <property type="molecule type" value="Genomic_DNA"/>
</dbReference>
<dbReference type="RefSeq" id="WP_132010811.1">
    <property type="nucleotide sequence ID" value="NZ_JBHUNN010000003.1"/>
</dbReference>
<name>A0A4R2GGV1_9HYPH</name>
<evidence type="ECO:0000313" key="3">
    <source>
        <dbReference type="EMBL" id="TCO07592.1"/>
    </source>
</evidence>
<reference evidence="3 4" key="1">
    <citation type="submission" date="2019-03" db="EMBL/GenBank/DDBJ databases">
        <title>Genomic Encyclopedia of Type Strains, Phase IV (KMG-IV): sequencing the most valuable type-strain genomes for metagenomic binning, comparative biology and taxonomic classification.</title>
        <authorList>
            <person name="Goeker M."/>
        </authorList>
    </citation>
    <scope>NUCLEOTIDE SEQUENCE [LARGE SCALE GENOMIC DNA]</scope>
    <source>
        <strain evidence="3 4">DSM 22958</strain>
    </source>
</reference>
<feature type="compositionally biased region" description="Polar residues" evidence="2">
    <location>
        <begin position="55"/>
        <end position="71"/>
    </location>
</feature>
<proteinExistence type="predicted"/>
<gene>
    <name evidence="3" type="ORF">EV666_1303</name>
</gene>
<accession>A0A4R2GGV1</accession>
<feature type="region of interest" description="Disordered" evidence="2">
    <location>
        <begin position="1"/>
        <end position="73"/>
    </location>
</feature>
<protein>
    <submittedName>
        <fullName evidence="3">Uncharacterized protein</fullName>
    </submittedName>
</protein>
<sequence>MFTMGQAAKEVGTSKTSIHRAIKSGKLSASRNDDGTLSIDPAELFRAYPRARPSRNGNGTMEQTVPANETVVTAPDPAVTARLAALEREVALQAERIAELKEQRDAWQEQAQQAQRLLTATAPPAAERRSWLARLLG</sequence>